<comment type="caution">
    <text evidence="3">The sequence shown here is derived from an EMBL/GenBank/DDBJ whole genome shotgun (WGS) entry which is preliminary data.</text>
</comment>
<evidence type="ECO:0000313" key="3">
    <source>
        <dbReference type="EMBL" id="KAG7406253.1"/>
    </source>
</evidence>
<sequence>MVSYHESNRLWGDPYSFNVTPSRMLTTSPVSVPSPALTSSSRSTPAPSPAPQSVSIQGPPSHSPTPSISPAQQLQVPLNVRHSGFHSTFSFLSASSRPASTMGEDGTPRPSASSSVQTLGSVRSYRSTSSNSPLYMFKNPMKASRPLPFEEAELSEEDFEVYTRLAKEQQVQEAPATWSKWITRFLYALFLASLVYFVFVGFPLWDGVALLFWRFFHSAEHQNQIWGLIAFAVTGTLRNLLPQFFCTFDRKEPGQDNEKARDASECCIVIPCYKAAETLRATIPACLQVFSPEQIFVVANGNSPTPLDHTADVCAEFGVNHTWVPVGSKITAEFVGVALASKYKYCMLIDDDVILPANLPLPTQLFGDHAKDKVACVGYTIKSVGANSSRGTLIQQVQDIEYKVAGLAKVFQMYYGSVIFPHGAIALWRRDVLEKVFHAHPGYHISEDWFLGHTARAAGYRMVMSSQVFVETETPPRLFPSLFPSKGGSRGGYGEMSIYKQRFFRWNFFFIFRIWSNLAYLTFSWRLGWRELVTKLWVFGEIYDSLIFLSAPLVMPTALAASWRLTLIVTGGLLAFNFLLVLWFNAIHLGLLRRGRPNDERVAWIAFPVYMWVKFIMLFVNIASVYWAIYEYAFFFTRQHLRVTENVTAWKVIRQTQNARPATATALASSLVSS</sequence>
<evidence type="ECO:0000313" key="4">
    <source>
        <dbReference type="Proteomes" id="UP000694050"/>
    </source>
</evidence>
<keyword evidence="2" id="KW-1133">Transmembrane helix</keyword>
<keyword evidence="2" id="KW-0812">Transmembrane</keyword>
<keyword evidence="2" id="KW-0472">Membrane</keyword>
<organism evidence="3 4">
    <name type="scientific">Fusarium oxysporum f. sp. rapae</name>
    <dbReference type="NCBI Taxonomy" id="485398"/>
    <lineage>
        <taxon>Eukaryota</taxon>
        <taxon>Fungi</taxon>
        <taxon>Dikarya</taxon>
        <taxon>Ascomycota</taxon>
        <taxon>Pezizomycotina</taxon>
        <taxon>Sordariomycetes</taxon>
        <taxon>Hypocreomycetidae</taxon>
        <taxon>Hypocreales</taxon>
        <taxon>Nectriaceae</taxon>
        <taxon>Fusarium</taxon>
        <taxon>Fusarium oxysporum species complex</taxon>
    </lineage>
</organism>
<gene>
    <name evidence="3" type="primary">icaA</name>
    <name evidence="3" type="ORF">Forpe1208_v014459</name>
</gene>
<feature type="region of interest" description="Disordered" evidence="1">
    <location>
        <begin position="96"/>
        <end position="129"/>
    </location>
</feature>
<reference evidence="3" key="1">
    <citation type="submission" date="2021-04" db="EMBL/GenBank/DDBJ databases">
        <title>First draft genome resource for Brassicaceae pathogens Fusarium oxysporum f. sp. raphani and Fusarium oxysporum f. sp. rapae.</title>
        <authorList>
            <person name="Asai S."/>
        </authorList>
    </citation>
    <scope>NUCLEOTIDE SEQUENCE</scope>
    <source>
        <strain evidence="3">Tf1208</strain>
    </source>
</reference>
<proteinExistence type="predicted"/>
<protein>
    <submittedName>
        <fullName evidence="3">Poly-beta-1,6-N-acetyl-D-glucosamine synthase</fullName>
    </submittedName>
</protein>
<feature type="transmembrane region" description="Helical" evidence="2">
    <location>
        <begin position="185"/>
        <end position="205"/>
    </location>
</feature>
<feature type="transmembrane region" description="Helical" evidence="2">
    <location>
        <begin position="609"/>
        <end position="629"/>
    </location>
</feature>
<evidence type="ECO:0000256" key="1">
    <source>
        <dbReference type="SAM" id="MobiDB-lite"/>
    </source>
</evidence>
<dbReference type="Proteomes" id="UP000694050">
    <property type="component" value="Unassembled WGS sequence"/>
</dbReference>
<accession>A0A8J5NKM9</accession>
<dbReference type="EMBL" id="JAELUQ010000011">
    <property type="protein sequence ID" value="KAG7406253.1"/>
    <property type="molecule type" value="Genomic_DNA"/>
</dbReference>
<dbReference type="Pfam" id="PF13641">
    <property type="entry name" value="Glyco_tranf_2_3"/>
    <property type="match status" value="1"/>
</dbReference>
<feature type="region of interest" description="Disordered" evidence="1">
    <location>
        <begin position="27"/>
        <end position="70"/>
    </location>
</feature>
<evidence type="ECO:0000256" key="2">
    <source>
        <dbReference type="SAM" id="Phobius"/>
    </source>
</evidence>
<feature type="transmembrane region" description="Helical" evidence="2">
    <location>
        <begin position="537"/>
        <end position="555"/>
    </location>
</feature>
<feature type="transmembrane region" description="Helical" evidence="2">
    <location>
        <begin position="567"/>
        <end position="589"/>
    </location>
</feature>
<feature type="compositionally biased region" description="Low complexity" evidence="1">
    <location>
        <begin position="27"/>
        <end position="55"/>
    </location>
</feature>
<dbReference type="AlphaFoldDB" id="A0A8J5NKM9"/>
<feature type="transmembrane region" description="Helical" evidence="2">
    <location>
        <begin position="506"/>
        <end position="525"/>
    </location>
</feature>
<feature type="compositionally biased region" description="Polar residues" evidence="1">
    <location>
        <begin position="110"/>
        <end position="120"/>
    </location>
</feature>
<name>A0A8J5NKM9_FUSOX</name>
<feature type="transmembrane region" description="Helical" evidence="2">
    <location>
        <begin position="225"/>
        <end position="241"/>
    </location>
</feature>